<reference evidence="1 2" key="1">
    <citation type="submission" date="2020-08" db="EMBL/GenBank/DDBJ databases">
        <title>Novel species isolated from subtropical streams in China.</title>
        <authorList>
            <person name="Lu H."/>
        </authorList>
    </citation>
    <scope>NUCLEOTIDE SEQUENCE [LARGE SCALE GENOMIC DNA]</scope>
    <source>
        <strain evidence="1 2">NL8W</strain>
    </source>
</reference>
<comment type="caution">
    <text evidence="1">The sequence shown here is derived from an EMBL/GenBank/DDBJ whole genome shotgun (WGS) entry which is preliminary data.</text>
</comment>
<sequence length="73" mass="8020">MQDQKTPNRQYNLPHIQNPGAQEVDRLRDTITAIDADINTLAVGLGTKADKTTTANLQTQIDELSILIYAGLI</sequence>
<dbReference type="EMBL" id="JACOFX010000032">
    <property type="protein sequence ID" value="MBC3911385.1"/>
    <property type="molecule type" value="Genomic_DNA"/>
</dbReference>
<evidence type="ECO:0000313" key="2">
    <source>
        <dbReference type="Proteomes" id="UP000646911"/>
    </source>
</evidence>
<evidence type="ECO:0000313" key="1">
    <source>
        <dbReference type="EMBL" id="MBC3911385.1"/>
    </source>
</evidence>
<accession>A0ABR6ZI52</accession>
<name>A0ABR6ZI52_9BURK</name>
<gene>
    <name evidence="1" type="ORF">H8L47_27870</name>
</gene>
<organism evidence="1 2">
    <name type="scientific">Undibacterium umbellatum</name>
    <dbReference type="NCBI Taxonomy" id="2762300"/>
    <lineage>
        <taxon>Bacteria</taxon>
        <taxon>Pseudomonadati</taxon>
        <taxon>Pseudomonadota</taxon>
        <taxon>Betaproteobacteria</taxon>
        <taxon>Burkholderiales</taxon>
        <taxon>Oxalobacteraceae</taxon>
        <taxon>Undibacterium</taxon>
    </lineage>
</organism>
<proteinExistence type="predicted"/>
<dbReference type="RefSeq" id="WP_186957097.1">
    <property type="nucleotide sequence ID" value="NZ_JACOFX010000032.1"/>
</dbReference>
<keyword evidence="2" id="KW-1185">Reference proteome</keyword>
<protein>
    <submittedName>
        <fullName evidence="1">Uncharacterized protein</fullName>
    </submittedName>
</protein>
<dbReference type="Proteomes" id="UP000646911">
    <property type="component" value="Unassembled WGS sequence"/>
</dbReference>